<evidence type="ECO:0000256" key="3">
    <source>
        <dbReference type="ARBA" id="ARBA00022603"/>
    </source>
</evidence>
<comment type="function">
    <text evidence="6">Specifically methylates the N7 position of guanine in position 527 of 16S rRNA.</text>
</comment>
<dbReference type="Pfam" id="PF02527">
    <property type="entry name" value="GidB"/>
    <property type="match status" value="1"/>
</dbReference>
<accession>A0A2R8BSQ3</accession>
<dbReference type="EMBL" id="ONZF01000002">
    <property type="protein sequence ID" value="SPJ23173.1"/>
    <property type="molecule type" value="Genomic_DNA"/>
</dbReference>
<keyword evidence="4 6" id="KW-0808">Transferase</keyword>
<dbReference type="SUPFAM" id="SSF53335">
    <property type="entry name" value="S-adenosyl-L-methionine-dependent methyltransferases"/>
    <property type="match status" value="1"/>
</dbReference>
<feature type="binding site" evidence="6">
    <location>
        <position position="61"/>
    </location>
    <ligand>
        <name>S-adenosyl-L-methionine</name>
        <dbReference type="ChEBI" id="CHEBI:59789"/>
    </ligand>
</feature>
<evidence type="ECO:0000256" key="6">
    <source>
        <dbReference type="HAMAP-Rule" id="MF_00074"/>
    </source>
</evidence>
<keyword evidence="5 6" id="KW-0949">S-adenosyl-L-methionine</keyword>
<evidence type="ECO:0000256" key="1">
    <source>
        <dbReference type="ARBA" id="ARBA00022490"/>
    </source>
</evidence>
<reference evidence="7 8" key="1">
    <citation type="submission" date="2018-03" db="EMBL/GenBank/DDBJ databases">
        <authorList>
            <person name="Keele B.F."/>
        </authorList>
    </citation>
    <scope>NUCLEOTIDE SEQUENCE [LARGE SCALE GENOMIC DNA]</scope>
    <source>
        <strain evidence="7 8">CECT 8504</strain>
    </source>
</reference>
<dbReference type="InterPro" id="IPR003682">
    <property type="entry name" value="rRNA_ssu_MeTfrase_G"/>
</dbReference>
<comment type="catalytic activity">
    <reaction evidence="6">
        <text>guanosine(527) in 16S rRNA + S-adenosyl-L-methionine = N(7)-methylguanosine(527) in 16S rRNA + S-adenosyl-L-homocysteine</text>
        <dbReference type="Rhea" id="RHEA:42732"/>
        <dbReference type="Rhea" id="RHEA-COMP:10209"/>
        <dbReference type="Rhea" id="RHEA-COMP:10210"/>
        <dbReference type="ChEBI" id="CHEBI:57856"/>
        <dbReference type="ChEBI" id="CHEBI:59789"/>
        <dbReference type="ChEBI" id="CHEBI:74269"/>
        <dbReference type="ChEBI" id="CHEBI:74480"/>
        <dbReference type="EC" id="2.1.1.170"/>
    </reaction>
</comment>
<keyword evidence="2 6" id="KW-0698">rRNA processing</keyword>
<dbReference type="RefSeq" id="WP_108893033.1">
    <property type="nucleotide sequence ID" value="NZ_ONZF01000002.1"/>
</dbReference>
<keyword evidence="3 6" id="KW-0489">Methyltransferase</keyword>
<evidence type="ECO:0000313" key="7">
    <source>
        <dbReference type="EMBL" id="SPJ23173.1"/>
    </source>
</evidence>
<dbReference type="Gene3D" id="3.40.50.150">
    <property type="entry name" value="Vaccinia Virus protein VP39"/>
    <property type="match status" value="1"/>
</dbReference>
<dbReference type="PANTHER" id="PTHR31760:SF0">
    <property type="entry name" value="S-ADENOSYL-L-METHIONINE-DEPENDENT METHYLTRANSFERASES SUPERFAMILY PROTEIN"/>
    <property type="match status" value="1"/>
</dbReference>
<evidence type="ECO:0000313" key="8">
    <source>
        <dbReference type="Proteomes" id="UP000244912"/>
    </source>
</evidence>
<comment type="caution">
    <text evidence="6">Lacks conserved residue(s) required for the propagation of feature annotation.</text>
</comment>
<dbReference type="GO" id="GO:0070043">
    <property type="term" value="F:rRNA (guanine-N7-)-methyltransferase activity"/>
    <property type="evidence" value="ECO:0007669"/>
    <property type="project" value="UniProtKB-UniRule"/>
</dbReference>
<proteinExistence type="inferred from homology"/>
<evidence type="ECO:0000256" key="5">
    <source>
        <dbReference type="ARBA" id="ARBA00022691"/>
    </source>
</evidence>
<protein>
    <recommendedName>
        <fullName evidence="6">Ribosomal RNA small subunit methyltransferase G</fullName>
        <ecNumber evidence="6">2.1.1.170</ecNumber>
    </recommendedName>
    <alternativeName>
        <fullName evidence="6">16S rRNA 7-methylguanosine methyltransferase</fullName>
        <shortName evidence="6">16S rRNA m7G methyltransferase</shortName>
    </alternativeName>
</protein>
<dbReference type="OrthoDB" id="9808773at2"/>
<feature type="binding site" evidence="6">
    <location>
        <begin position="111"/>
        <end position="112"/>
    </location>
    <ligand>
        <name>S-adenosyl-L-methionine</name>
        <dbReference type="ChEBI" id="CHEBI:59789"/>
    </ligand>
</feature>
<gene>
    <name evidence="6 7" type="primary">rsmG</name>
    <name evidence="7" type="ORF">PAA8504_00978</name>
</gene>
<evidence type="ECO:0000256" key="4">
    <source>
        <dbReference type="ARBA" id="ARBA00022679"/>
    </source>
</evidence>
<name>A0A2R8BSQ3_9RHOB</name>
<comment type="subcellular location">
    <subcellularLocation>
        <location evidence="6">Cytoplasm</location>
    </subcellularLocation>
</comment>
<keyword evidence="1 6" id="KW-0963">Cytoplasm</keyword>
<dbReference type="NCBIfam" id="TIGR00138">
    <property type="entry name" value="rsmG_gidB"/>
    <property type="match status" value="1"/>
</dbReference>
<feature type="binding site" evidence="6">
    <location>
        <position position="66"/>
    </location>
    <ligand>
        <name>S-adenosyl-L-methionine</name>
        <dbReference type="ChEBI" id="CHEBI:59789"/>
    </ligand>
</feature>
<dbReference type="GO" id="GO:0005829">
    <property type="term" value="C:cytosol"/>
    <property type="evidence" value="ECO:0007669"/>
    <property type="project" value="TreeGrafter"/>
</dbReference>
<dbReference type="PIRSF" id="PIRSF003078">
    <property type="entry name" value="GidB"/>
    <property type="match status" value="1"/>
</dbReference>
<dbReference type="AlphaFoldDB" id="A0A2R8BSQ3"/>
<evidence type="ECO:0000256" key="2">
    <source>
        <dbReference type="ARBA" id="ARBA00022552"/>
    </source>
</evidence>
<feature type="binding site" evidence="6">
    <location>
        <position position="125"/>
    </location>
    <ligand>
        <name>S-adenosyl-L-methionine</name>
        <dbReference type="ChEBI" id="CHEBI:59789"/>
    </ligand>
</feature>
<comment type="similarity">
    <text evidence="6">Belongs to the methyltransferase superfamily. RNA methyltransferase RsmG family.</text>
</comment>
<sequence>MSVSRETIDRLKEFSNLVCRWNEHINLVAPSTLGLLEQRHVEDSAQLSELAPPAHTWIDLGSGGGFPGIVISILRPTTRVLLVESDRRKSVFLRTAVRNLQLNAEVIDQRIENVSPRGGDIVSARALAPLRKLIPLAIRHGVSDTTYVFPKGISYQQEIAEAKTSWEFDVDVRPSKVNKEGVILLMRNFKRV</sequence>
<dbReference type="EC" id="2.1.1.170" evidence="6"/>
<dbReference type="HAMAP" id="MF_00074">
    <property type="entry name" value="16SrRNA_methyltr_G"/>
    <property type="match status" value="1"/>
</dbReference>
<dbReference type="InterPro" id="IPR029063">
    <property type="entry name" value="SAM-dependent_MTases_sf"/>
</dbReference>
<organism evidence="7 8">
    <name type="scientific">Palleronia abyssalis</name>
    <dbReference type="NCBI Taxonomy" id="1501240"/>
    <lineage>
        <taxon>Bacteria</taxon>
        <taxon>Pseudomonadati</taxon>
        <taxon>Pseudomonadota</taxon>
        <taxon>Alphaproteobacteria</taxon>
        <taxon>Rhodobacterales</taxon>
        <taxon>Roseobacteraceae</taxon>
        <taxon>Palleronia</taxon>
    </lineage>
</organism>
<keyword evidence="8" id="KW-1185">Reference proteome</keyword>
<dbReference type="Proteomes" id="UP000244912">
    <property type="component" value="Unassembled WGS sequence"/>
</dbReference>
<dbReference type="PANTHER" id="PTHR31760">
    <property type="entry name" value="S-ADENOSYL-L-METHIONINE-DEPENDENT METHYLTRANSFERASES SUPERFAMILY PROTEIN"/>
    <property type="match status" value="1"/>
</dbReference>